<keyword evidence="2" id="KW-1185">Reference proteome</keyword>
<dbReference type="AlphaFoldDB" id="A0AAI8YK73"/>
<protein>
    <submittedName>
        <fullName evidence="1">Uu.00g050090.m01.CDS01</fullName>
    </submittedName>
</protein>
<proteinExistence type="predicted"/>
<dbReference type="EMBL" id="CAUWAG010000014">
    <property type="protein sequence ID" value="CAJ2510306.1"/>
    <property type="molecule type" value="Genomic_DNA"/>
</dbReference>
<evidence type="ECO:0000313" key="1">
    <source>
        <dbReference type="EMBL" id="CAJ2510306.1"/>
    </source>
</evidence>
<reference evidence="1" key="1">
    <citation type="submission" date="2023-10" db="EMBL/GenBank/DDBJ databases">
        <authorList>
            <person name="Hackl T."/>
        </authorList>
    </citation>
    <scope>NUCLEOTIDE SEQUENCE</scope>
</reference>
<organism evidence="1 2">
    <name type="scientific">Anthostomella pinea</name>
    <dbReference type="NCBI Taxonomy" id="933095"/>
    <lineage>
        <taxon>Eukaryota</taxon>
        <taxon>Fungi</taxon>
        <taxon>Dikarya</taxon>
        <taxon>Ascomycota</taxon>
        <taxon>Pezizomycotina</taxon>
        <taxon>Sordariomycetes</taxon>
        <taxon>Xylariomycetidae</taxon>
        <taxon>Xylariales</taxon>
        <taxon>Xylariaceae</taxon>
        <taxon>Anthostomella</taxon>
    </lineage>
</organism>
<name>A0AAI8YK73_9PEZI</name>
<sequence length="97" mass="10536">MAAMTTALAGAFRSARLTYRAIEDIEADKAFVFRALNSDPAALGMASFAIHQPCTRQKSDKNIDTALKASLLSVFICLPNNENNEKVKDPRRSACSS</sequence>
<gene>
    <name evidence="1" type="ORF">KHLLAP_LOCUS10774</name>
</gene>
<dbReference type="Proteomes" id="UP001295740">
    <property type="component" value="Unassembled WGS sequence"/>
</dbReference>
<comment type="caution">
    <text evidence="1">The sequence shown here is derived from an EMBL/GenBank/DDBJ whole genome shotgun (WGS) entry which is preliminary data.</text>
</comment>
<accession>A0AAI8YK73</accession>
<evidence type="ECO:0000313" key="2">
    <source>
        <dbReference type="Proteomes" id="UP001295740"/>
    </source>
</evidence>